<dbReference type="Pfam" id="PF13531">
    <property type="entry name" value="SBP_bac_11"/>
    <property type="match status" value="1"/>
</dbReference>
<keyword evidence="1" id="KW-0479">Metal-binding</keyword>
<accession>A0A382EBD0</accession>
<dbReference type="GO" id="GO:0015689">
    <property type="term" value="P:molybdate ion transport"/>
    <property type="evidence" value="ECO:0007669"/>
    <property type="project" value="InterPro"/>
</dbReference>
<dbReference type="AlphaFoldDB" id="A0A382EBD0"/>
<reference evidence="3" key="1">
    <citation type="submission" date="2018-05" db="EMBL/GenBank/DDBJ databases">
        <authorList>
            <person name="Lanie J.A."/>
            <person name="Ng W.-L."/>
            <person name="Kazmierczak K.M."/>
            <person name="Andrzejewski T.M."/>
            <person name="Davidsen T.M."/>
            <person name="Wayne K.J."/>
            <person name="Tettelin H."/>
            <person name="Glass J.I."/>
            <person name="Rusch D."/>
            <person name="Podicherti R."/>
            <person name="Tsui H.-C.T."/>
            <person name="Winkler M.E."/>
        </authorList>
    </citation>
    <scope>NUCLEOTIDE SEQUENCE</scope>
</reference>
<evidence type="ECO:0000256" key="2">
    <source>
        <dbReference type="ARBA" id="ARBA00022729"/>
    </source>
</evidence>
<dbReference type="GO" id="GO:0046872">
    <property type="term" value="F:metal ion binding"/>
    <property type="evidence" value="ECO:0007669"/>
    <property type="project" value="UniProtKB-KW"/>
</dbReference>
<dbReference type="Gene3D" id="3.40.190.10">
    <property type="entry name" value="Periplasmic binding protein-like II"/>
    <property type="match status" value="1"/>
</dbReference>
<sequence>QVESFADLARVERLVIGTENVPVGRYTREALDRAGERLGANFKKEVMERVVSEESNVRLARAKVELGEADAAIVYRSDAVSSGQVRSVSIPAELNIDADYLIGMLVGTQASDLAEAWINYVRSASSQRVFDQYGFVSR</sequence>
<dbReference type="InterPro" id="IPR005950">
    <property type="entry name" value="ModA"/>
</dbReference>
<keyword evidence="2" id="KW-0732">Signal</keyword>
<organism evidence="3">
    <name type="scientific">marine metagenome</name>
    <dbReference type="NCBI Taxonomy" id="408172"/>
    <lineage>
        <taxon>unclassified sequences</taxon>
        <taxon>metagenomes</taxon>
        <taxon>ecological metagenomes</taxon>
    </lineage>
</organism>
<evidence type="ECO:0008006" key="4">
    <source>
        <dbReference type="Google" id="ProtNLM"/>
    </source>
</evidence>
<protein>
    <recommendedName>
        <fullName evidence="4">Molybdate ABC transporter substrate-binding protein</fullName>
    </recommendedName>
</protein>
<gene>
    <name evidence="3" type="ORF">METZ01_LOCUS200135</name>
</gene>
<feature type="non-terminal residue" evidence="3">
    <location>
        <position position="1"/>
    </location>
</feature>
<dbReference type="InterPro" id="IPR050682">
    <property type="entry name" value="ModA/WtpA"/>
</dbReference>
<dbReference type="PANTHER" id="PTHR30632:SF0">
    <property type="entry name" value="SULFATE-BINDING PROTEIN"/>
    <property type="match status" value="1"/>
</dbReference>
<proteinExistence type="predicted"/>
<evidence type="ECO:0000313" key="3">
    <source>
        <dbReference type="EMBL" id="SVB47281.1"/>
    </source>
</evidence>
<name>A0A382EBD0_9ZZZZ</name>
<dbReference type="SUPFAM" id="SSF53850">
    <property type="entry name" value="Periplasmic binding protein-like II"/>
    <property type="match status" value="1"/>
</dbReference>
<dbReference type="PANTHER" id="PTHR30632">
    <property type="entry name" value="MOLYBDATE-BINDING PERIPLASMIC PROTEIN"/>
    <property type="match status" value="1"/>
</dbReference>
<dbReference type="GO" id="GO:0030973">
    <property type="term" value="F:molybdate ion binding"/>
    <property type="evidence" value="ECO:0007669"/>
    <property type="project" value="TreeGrafter"/>
</dbReference>
<dbReference type="EMBL" id="UINC01043357">
    <property type="protein sequence ID" value="SVB47281.1"/>
    <property type="molecule type" value="Genomic_DNA"/>
</dbReference>
<evidence type="ECO:0000256" key="1">
    <source>
        <dbReference type="ARBA" id="ARBA00022723"/>
    </source>
</evidence>
<dbReference type="NCBIfam" id="TIGR01256">
    <property type="entry name" value="modA"/>
    <property type="match status" value="1"/>
</dbReference>